<evidence type="ECO:0000313" key="8">
    <source>
        <dbReference type="Proteomes" id="UP000279422"/>
    </source>
</evidence>
<dbReference type="GO" id="GO:0016788">
    <property type="term" value="F:hydrolase activity, acting on ester bonds"/>
    <property type="evidence" value="ECO:0007669"/>
    <property type="project" value="UniProtKB-UniRule"/>
</dbReference>
<protein>
    <recommendedName>
        <fullName evidence="5">Putative pre-16S rRNA nuclease</fullName>
        <ecNumber evidence="5">3.1.-.-</ecNumber>
    </recommendedName>
</protein>
<evidence type="ECO:0000259" key="6">
    <source>
        <dbReference type="SMART" id="SM00732"/>
    </source>
</evidence>
<dbReference type="AlphaFoldDB" id="A0A497E667"/>
<gene>
    <name evidence="7" type="ORF">DRJ00_00165</name>
</gene>
<comment type="caution">
    <text evidence="7">The sequence shown here is derived from an EMBL/GenBank/DDBJ whole genome shotgun (WGS) entry which is preliminary data.</text>
</comment>
<dbReference type="InterPro" id="IPR006641">
    <property type="entry name" value="YqgF/RNaseH-like_dom"/>
</dbReference>
<keyword evidence="1 5" id="KW-0963">Cytoplasm</keyword>
<evidence type="ECO:0000256" key="2">
    <source>
        <dbReference type="ARBA" id="ARBA00022517"/>
    </source>
</evidence>
<dbReference type="PANTHER" id="PTHR33317">
    <property type="entry name" value="POLYNUCLEOTIDYL TRANSFERASE, RIBONUCLEASE H-LIKE SUPERFAMILY PROTEIN"/>
    <property type="match status" value="1"/>
</dbReference>
<keyword evidence="4 5" id="KW-0378">Hydrolase</keyword>
<dbReference type="Pfam" id="PF03652">
    <property type="entry name" value="RuvX"/>
    <property type="match status" value="1"/>
</dbReference>
<feature type="domain" description="YqgF/RNase H-like" evidence="6">
    <location>
        <begin position="1"/>
        <end position="103"/>
    </location>
</feature>
<name>A0A497E667_UNCAE</name>
<dbReference type="Gene3D" id="3.30.420.140">
    <property type="entry name" value="YqgF/RNase H-like domain"/>
    <property type="match status" value="1"/>
</dbReference>
<keyword evidence="2 5" id="KW-0690">Ribosome biogenesis</keyword>
<accession>A0A497E667</accession>
<comment type="subcellular location">
    <subcellularLocation>
        <location evidence="5">Cytoplasm</location>
    </subcellularLocation>
</comment>
<keyword evidence="3 5" id="KW-0540">Nuclease</keyword>
<dbReference type="InterPro" id="IPR012337">
    <property type="entry name" value="RNaseH-like_sf"/>
</dbReference>
<dbReference type="GO" id="GO:0004518">
    <property type="term" value="F:nuclease activity"/>
    <property type="evidence" value="ECO:0007669"/>
    <property type="project" value="UniProtKB-KW"/>
</dbReference>
<dbReference type="NCBIfam" id="TIGR00250">
    <property type="entry name" value="RNAse_H_YqgF"/>
    <property type="match status" value="1"/>
</dbReference>
<dbReference type="PANTHER" id="PTHR33317:SF4">
    <property type="entry name" value="POLYNUCLEOTIDYL TRANSFERASE, RIBONUCLEASE H-LIKE SUPERFAMILY PROTEIN"/>
    <property type="match status" value="1"/>
</dbReference>
<dbReference type="InterPro" id="IPR037027">
    <property type="entry name" value="YqgF/RNaseH-like_dom_sf"/>
</dbReference>
<organism evidence="7 8">
    <name type="scientific">Aerophobetes bacterium</name>
    <dbReference type="NCBI Taxonomy" id="2030807"/>
    <lineage>
        <taxon>Bacteria</taxon>
        <taxon>Candidatus Aerophobota</taxon>
    </lineage>
</organism>
<dbReference type="GO" id="GO:0000967">
    <property type="term" value="P:rRNA 5'-end processing"/>
    <property type="evidence" value="ECO:0007669"/>
    <property type="project" value="UniProtKB-UniRule"/>
</dbReference>
<dbReference type="GO" id="GO:0005829">
    <property type="term" value="C:cytosol"/>
    <property type="evidence" value="ECO:0007669"/>
    <property type="project" value="TreeGrafter"/>
</dbReference>
<dbReference type="EMBL" id="QMPZ01000001">
    <property type="protein sequence ID" value="RLE10856.1"/>
    <property type="molecule type" value="Genomic_DNA"/>
</dbReference>
<evidence type="ECO:0000256" key="5">
    <source>
        <dbReference type="HAMAP-Rule" id="MF_00651"/>
    </source>
</evidence>
<evidence type="ECO:0000256" key="3">
    <source>
        <dbReference type="ARBA" id="ARBA00022722"/>
    </source>
</evidence>
<dbReference type="SMART" id="SM00732">
    <property type="entry name" value="YqgFc"/>
    <property type="match status" value="1"/>
</dbReference>
<dbReference type="CDD" id="cd16964">
    <property type="entry name" value="YqgF"/>
    <property type="match status" value="1"/>
</dbReference>
<dbReference type="HAMAP" id="MF_00651">
    <property type="entry name" value="Nuclease_YqgF"/>
    <property type="match status" value="1"/>
</dbReference>
<proteinExistence type="inferred from homology"/>
<evidence type="ECO:0000256" key="1">
    <source>
        <dbReference type="ARBA" id="ARBA00022490"/>
    </source>
</evidence>
<dbReference type="SUPFAM" id="SSF53098">
    <property type="entry name" value="Ribonuclease H-like"/>
    <property type="match status" value="1"/>
</dbReference>
<dbReference type="EC" id="3.1.-.-" evidence="5"/>
<evidence type="ECO:0000313" key="7">
    <source>
        <dbReference type="EMBL" id="RLE10856.1"/>
    </source>
</evidence>
<dbReference type="InterPro" id="IPR005227">
    <property type="entry name" value="YqgF"/>
</dbReference>
<sequence>MRILGLDIGDRRIGVAISDPSQTIAQGIGQISWDESHRDKALEEIKEFIFKYKVVKVVVGLPKNMEGEEGFQARKVRDFLDFFSSKIKLPVALVDERFSTVMAERILREQGASLSERKKATDKIAAAIILQDYLDSQRSKG</sequence>
<comment type="similarity">
    <text evidence="5">Belongs to the YqgF HJR family.</text>
</comment>
<dbReference type="Proteomes" id="UP000279422">
    <property type="component" value="Unassembled WGS sequence"/>
</dbReference>
<reference evidence="7 8" key="1">
    <citation type="submission" date="2018-06" db="EMBL/GenBank/DDBJ databases">
        <title>Extensive metabolic versatility and redundancy in microbially diverse, dynamic hydrothermal sediments.</title>
        <authorList>
            <person name="Dombrowski N."/>
            <person name="Teske A."/>
            <person name="Baker B.J."/>
        </authorList>
    </citation>
    <scope>NUCLEOTIDE SEQUENCE [LARGE SCALE GENOMIC DNA]</scope>
    <source>
        <strain evidence="7">B47_G16</strain>
    </source>
</reference>
<evidence type="ECO:0000256" key="4">
    <source>
        <dbReference type="ARBA" id="ARBA00022801"/>
    </source>
</evidence>
<comment type="function">
    <text evidence="5">Could be a nuclease involved in processing of the 5'-end of pre-16S rRNA.</text>
</comment>